<dbReference type="OrthoDB" id="7760693at2"/>
<accession>A0A1H8NJ24</accession>
<reference evidence="1 2" key="1">
    <citation type="submission" date="2016-10" db="EMBL/GenBank/DDBJ databases">
        <authorList>
            <person name="de Groot N.N."/>
        </authorList>
    </citation>
    <scope>NUCLEOTIDE SEQUENCE [LARGE SCALE GENOMIC DNA]</scope>
    <source>
        <strain evidence="1 2">DSM 8512</strain>
    </source>
</reference>
<dbReference type="RefSeq" id="WP_090617492.1">
    <property type="nucleotide sequence ID" value="NZ_CP067127.1"/>
</dbReference>
<dbReference type="Pfam" id="PF19717">
    <property type="entry name" value="DUF6212"/>
    <property type="match status" value="1"/>
</dbReference>
<protein>
    <submittedName>
        <fullName evidence="1">Uncharacterized protein</fullName>
    </submittedName>
</protein>
<name>A0A1H8NJ24_9RHOB</name>
<dbReference type="AlphaFoldDB" id="A0A1H8NJ24"/>
<organism evidence="1 2">
    <name type="scientific">Paracoccus alcaliphilus</name>
    <dbReference type="NCBI Taxonomy" id="34002"/>
    <lineage>
        <taxon>Bacteria</taxon>
        <taxon>Pseudomonadati</taxon>
        <taxon>Pseudomonadota</taxon>
        <taxon>Alphaproteobacteria</taxon>
        <taxon>Rhodobacterales</taxon>
        <taxon>Paracoccaceae</taxon>
        <taxon>Paracoccus</taxon>
    </lineage>
</organism>
<sequence length="495" mass="53852">MKHQSQPLFSLDRESTASGLRAAASSALLVASADMAEARSLALPVTLIEVSRSQDGITFRPDAGTGAGTDLALAQVMLVAIGCLPLSSRGRDELARMGAFWEERTGGPAPQSLAVRGEDLPSRRLAVLEWLVLQMSDERQTAAVRSTRLMRELGLLRRQHEETQAGFRDLEMFLYRNVSQKRMLDITLSPIAGQLPLTLRGGAQLVQRLPGASAGLSDISIHIANETPPADGILHASLSSLEGGDTLAIWEVPANTLRHGWLRLSLERALGPDAVTLVLSVSYQGSSTVKLSNSVQHPEQRFWAQMGDHSTPNVPALQIWRWIAGASAPLAATAILPVGGKNRLRRVLGETLTTARDMNDSNQMLRLQPNTSALLVHVLEERLAGAILSGVALPGARHVYADVRTYHADAPPVEYQIALAPHSAHRPHDGEVPAFRPQFASDWIRLAPQEDGQVHLILPEPLDQPCDVYMLTRLPKGVLNNHFGWSTFANLTLQY</sequence>
<evidence type="ECO:0000313" key="2">
    <source>
        <dbReference type="Proteomes" id="UP000199054"/>
    </source>
</evidence>
<proteinExistence type="predicted"/>
<gene>
    <name evidence="1" type="ORF">SAMN04489859_10617</name>
</gene>
<dbReference type="STRING" id="34002.SAMN04489859_10617"/>
<keyword evidence="2" id="KW-1185">Reference proteome</keyword>
<dbReference type="Proteomes" id="UP000199054">
    <property type="component" value="Unassembled WGS sequence"/>
</dbReference>
<evidence type="ECO:0000313" key="1">
    <source>
        <dbReference type="EMBL" id="SEO29383.1"/>
    </source>
</evidence>
<dbReference type="InterPro" id="IPR046184">
    <property type="entry name" value="DUF6212"/>
</dbReference>
<dbReference type="EMBL" id="FODE01000061">
    <property type="protein sequence ID" value="SEO29383.1"/>
    <property type="molecule type" value="Genomic_DNA"/>
</dbReference>